<accession>A0ABQ8PBE6</accession>
<sequence length="461" mass="51598">MEGIQIPEIYINSDMILSFDEETCNWNEGSCNTSNSPKSPNVNTQNTSNKLNVNVNVNVKGNVNYSHGGTQYSFSANNASEEVNSIEYNTKSPEIPKGSVNKKLPESVAFSQEDVQKSVIIDRTLKDRSQPKVESGYMEKSQSSNVLPFMDSNLVDNSSTDKFSIFDKESNVVKRRRGDPKLCWRCHKRDATPHMRSCEPCRVADRQRWSRRRSLSKLISGKNVTTAHHDYGAGYFNCQLKDEASISLNMDNSKLDTFHGNGYIQNNVQLKCDNQFIIGAQEQIRTLNTGITHSNSSIPISSISLSYPFKMDQWRDQQQFTALKDNRVHQCTEISQNLSYITISYYPSPFSGLTSLPVSAKFASDGTMNGLETLPSVVLSFIVDKCNEQLLQRQLGRQGNQNLSQVSASSHTQVDSGLGNILINSSEINKNMINGIGGQGSFHNFHYSNIHSNALDSRFYC</sequence>
<organism evidence="1 2">
    <name type="scientific">Cryptosporidium canis</name>
    <dbReference type="NCBI Taxonomy" id="195482"/>
    <lineage>
        <taxon>Eukaryota</taxon>
        <taxon>Sar</taxon>
        <taxon>Alveolata</taxon>
        <taxon>Apicomplexa</taxon>
        <taxon>Conoidasida</taxon>
        <taxon>Coccidia</taxon>
        <taxon>Eucoccidiorida</taxon>
        <taxon>Eimeriorina</taxon>
        <taxon>Cryptosporidiidae</taxon>
        <taxon>Cryptosporidium</taxon>
    </lineage>
</organism>
<name>A0ABQ8PBE6_9CRYT</name>
<proteinExistence type="predicted"/>
<gene>
    <name evidence="1" type="ORF">OJ252_262</name>
</gene>
<reference evidence="1" key="1">
    <citation type="submission" date="2022-10" db="EMBL/GenBank/DDBJ databases">
        <title>Adaptive evolution leads to modifications in subtelomeric GC content in a zoonotic Cryptosporidium species.</title>
        <authorList>
            <person name="Li J."/>
            <person name="Feng Y."/>
            <person name="Xiao L."/>
        </authorList>
    </citation>
    <scope>NUCLEOTIDE SEQUENCE</scope>
    <source>
        <strain evidence="1">25894</strain>
    </source>
</reference>
<evidence type="ECO:0000313" key="2">
    <source>
        <dbReference type="Proteomes" id="UP001071777"/>
    </source>
</evidence>
<protein>
    <submittedName>
        <fullName evidence="1">Uncharacterized protein</fullName>
    </submittedName>
</protein>
<evidence type="ECO:0000313" key="1">
    <source>
        <dbReference type="EMBL" id="KAJ1615295.1"/>
    </source>
</evidence>
<dbReference type="Proteomes" id="UP001071777">
    <property type="component" value="Unassembled WGS sequence"/>
</dbReference>
<comment type="caution">
    <text evidence="1">The sequence shown here is derived from an EMBL/GenBank/DDBJ whole genome shotgun (WGS) entry which is preliminary data.</text>
</comment>
<dbReference type="EMBL" id="JAPCXB010000008">
    <property type="protein sequence ID" value="KAJ1615295.1"/>
    <property type="molecule type" value="Genomic_DNA"/>
</dbReference>
<keyword evidence="2" id="KW-1185">Reference proteome</keyword>